<dbReference type="Pfam" id="PF20293">
    <property type="entry name" value="MC6"/>
    <property type="match status" value="1"/>
</dbReference>
<keyword evidence="1" id="KW-0472">Membrane</keyword>
<keyword evidence="3" id="KW-1185">Reference proteome</keyword>
<dbReference type="RefSeq" id="WP_380674016.1">
    <property type="nucleotide sequence ID" value="NZ_CP173186.1"/>
</dbReference>
<evidence type="ECO:0000313" key="2">
    <source>
        <dbReference type="EMBL" id="MFC0226317.1"/>
    </source>
</evidence>
<reference evidence="2 3" key="1">
    <citation type="submission" date="2024-09" db="EMBL/GenBank/DDBJ databases">
        <authorList>
            <person name="Sun Q."/>
            <person name="Mori K."/>
        </authorList>
    </citation>
    <scope>NUCLEOTIDE SEQUENCE [LARGE SCALE GENOMIC DNA]</scope>
    <source>
        <strain evidence="2 3">CCM 8626</strain>
    </source>
</reference>
<dbReference type="InterPro" id="IPR046897">
    <property type="entry name" value="ABC-3C_MC6"/>
</dbReference>
<comment type="caution">
    <text evidence="2">The sequence shown here is derived from an EMBL/GenBank/DDBJ whole genome shotgun (WGS) entry which is preliminary data.</text>
</comment>
<name>A0ABV6EBF0_9GAMM</name>
<protein>
    <submittedName>
        <fullName evidence="2">ABC-three component system middle component 6</fullName>
    </submittedName>
</protein>
<feature type="transmembrane region" description="Helical" evidence="1">
    <location>
        <begin position="47"/>
        <end position="65"/>
    </location>
</feature>
<keyword evidence="1" id="KW-1133">Transmembrane helix</keyword>
<evidence type="ECO:0000313" key="3">
    <source>
        <dbReference type="Proteomes" id="UP001589792"/>
    </source>
</evidence>
<gene>
    <name evidence="2" type="ORF">ACFFJ3_07355</name>
</gene>
<accession>A0ABV6EBF0</accession>
<organism evidence="2 3">
    <name type="scientific">Serratia aquatilis</name>
    <dbReference type="NCBI Taxonomy" id="1737515"/>
    <lineage>
        <taxon>Bacteria</taxon>
        <taxon>Pseudomonadati</taxon>
        <taxon>Pseudomonadota</taxon>
        <taxon>Gammaproteobacteria</taxon>
        <taxon>Enterobacterales</taxon>
        <taxon>Yersiniaceae</taxon>
        <taxon>Serratia</taxon>
    </lineage>
</organism>
<dbReference type="EMBL" id="JBHLXG010000005">
    <property type="protein sequence ID" value="MFC0226317.1"/>
    <property type="molecule type" value="Genomic_DNA"/>
</dbReference>
<keyword evidence="1" id="KW-0812">Transmembrane</keyword>
<sequence>MLNLFSKDENIEKSAPIVGAEILKLLSEKKVISIFSLAKELRGKKLIGVRSIYYGMIFLYALDLIEFNEPYLALKNDKTE</sequence>
<dbReference type="Proteomes" id="UP001589792">
    <property type="component" value="Unassembled WGS sequence"/>
</dbReference>
<proteinExistence type="predicted"/>
<evidence type="ECO:0000256" key="1">
    <source>
        <dbReference type="SAM" id="Phobius"/>
    </source>
</evidence>